<dbReference type="Gene3D" id="3.40.50.2000">
    <property type="entry name" value="Glycogen Phosphorylase B"/>
    <property type="match status" value="1"/>
</dbReference>
<evidence type="ECO:0000256" key="1">
    <source>
        <dbReference type="ARBA" id="ARBA00022679"/>
    </source>
</evidence>
<keyword evidence="1 3" id="KW-0808">Transferase</keyword>
<dbReference type="AlphaFoldDB" id="A0A2P2DWM1"/>
<proteinExistence type="predicted"/>
<dbReference type="InterPro" id="IPR001296">
    <property type="entry name" value="Glyco_trans_1"/>
</dbReference>
<evidence type="ECO:0000313" key="3">
    <source>
        <dbReference type="EMBL" id="GBF49034.1"/>
    </source>
</evidence>
<dbReference type="Pfam" id="PF00534">
    <property type="entry name" value="Glycos_transf_1"/>
    <property type="match status" value="1"/>
</dbReference>
<dbReference type="GO" id="GO:0016757">
    <property type="term" value="F:glycosyltransferase activity"/>
    <property type="evidence" value="ECO:0007669"/>
    <property type="project" value="InterPro"/>
</dbReference>
<dbReference type="PANTHER" id="PTHR46401:SF2">
    <property type="entry name" value="GLYCOSYLTRANSFERASE WBBK-RELATED"/>
    <property type="match status" value="1"/>
</dbReference>
<dbReference type="EMBL" id="BFBB01000002">
    <property type="protein sequence ID" value="GBF49034.1"/>
    <property type="molecule type" value="Genomic_DNA"/>
</dbReference>
<name>A0A2P2DWM1_9LEPT</name>
<evidence type="ECO:0000313" key="4">
    <source>
        <dbReference type="Proteomes" id="UP000245133"/>
    </source>
</evidence>
<organism evidence="3 4">
    <name type="scientific">Leptospira ryugenii</name>
    <dbReference type="NCBI Taxonomy" id="1917863"/>
    <lineage>
        <taxon>Bacteria</taxon>
        <taxon>Pseudomonadati</taxon>
        <taxon>Spirochaetota</taxon>
        <taxon>Spirochaetia</taxon>
        <taxon>Leptospirales</taxon>
        <taxon>Leptospiraceae</taxon>
        <taxon>Leptospira</taxon>
    </lineage>
</organism>
<protein>
    <submittedName>
        <fullName evidence="3">Glycosyltransferase</fullName>
    </submittedName>
</protein>
<dbReference type="OrthoDB" id="9797829at2"/>
<dbReference type="GO" id="GO:0009103">
    <property type="term" value="P:lipopolysaccharide biosynthetic process"/>
    <property type="evidence" value="ECO:0007669"/>
    <property type="project" value="TreeGrafter"/>
</dbReference>
<sequence length="377" mass="43683">MVIPHRIGLDARPLSTRMSGVGRLIGEILKSFPNPEAYTFYLYSHLPIHPDHKDILSLPNVVVPKGGGIFRWKGGLYYNLYLPILLRFQAIDLFWGSQQILPPFLPRRIKAFLTYCDLVLYFFPKTMRGLARFQMKLFQRYSVRRSSYILSISQQTSGDVCKFFGYPKELSGVTYPGLNKDQIQTALSQSCQKRYSEIGEGFILSVSTIEPRKNYPFLLEVYRAYRKLNPKQHREWIIIGKIGWEDKEFIQELKTEQSLFRDIHILDSVDDIALHHLYRNCGLFLFASKYEGFGIPLLEALYHNKYAIVSDIPTFREIGGDSITYLPIHHESAIALWVEAIKSFFETPKIPNADIEKFKWENAANKTEEVIAKLLLE</sequence>
<dbReference type="SUPFAM" id="SSF53756">
    <property type="entry name" value="UDP-Glycosyltransferase/glycogen phosphorylase"/>
    <property type="match status" value="1"/>
</dbReference>
<feature type="domain" description="Glycosyl transferase family 1" evidence="2">
    <location>
        <begin position="200"/>
        <end position="352"/>
    </location>
</feature>
<keyword evidence="4" id="KW-1185">Reference proteome</keyword>
<dbReference type="PANTHER" id="PTHR46401">
    <property type="entry name" value="GLYCOSYLTRANSFERASE WBBK-RELATED"/>
    <property type="match status" value="1"/>
</dbReference>
<gene>
    <name evidence="3" type="ORF">LPTSP4_05430</name>
</gene>
<dbReference type="CDD" id="cd03809">
    <property type="entry name" value="GT4_MtfB-like"/>
    <property type="match status" value="1"/>
</dbReference>
<reference evidence="3 4" key="1">
    <citation type="submission" date="2018-02" db="EMBL/GenBank/DDBJ databases">
        <title>Novel Leptospira species isolated from soil and water in Japan.</title>
        <authorList>
            <person name="Nakao R."/>
            <person name="Masuzawa T."/>
        </authorList>
    </citation>
    <scope>NUCLEOTIDE SEQUENCE [LARGE SCALE GENOMIC DNA]</scope>
    <source>
        <strain evidence="3 4">YH101</strain>
    </source>
</reference>
<comment type="caution">
    <text evidence="3">The sequence shown here is derived from an EMBL/GenBank/DDBJ whole genome shotgun (WGS) entry which is preliminary data.</text>
</comment>
<accession>A0A2P2DWM1</accession>
<dbReference type="RefSeq" id="WP_108973460.1">
    <property type="nucleotide sequence ID" value="NZ_BFBB01000002.1"/>
</dbReference>
<dbReference type="Proteomes" id="UP000245133">
    <property type="component" value="Unassembled WGS sequence"/>
</dbReference>
<evidence type="ECO:0000259" key="2">
    <source>
        <dbReference type="Pfam" id="PF00534"/>
    </source>
</evidence>